<dbReference type="GO" id="GO:0004222">
    <property type="term" value="F:metalloendopeptidase activity"/>
    <property type="evidence" value="ECO:0007669"/>
    <property type="project" value="TreeGrafter"/>
</dbReference>
<reference evidence="13" key="2">
    <citation type="submission" date="2021-08" db="EMBL/GenBank/DDBJ databases">
        <authorList>
            <person name="Gostincar C."/>
            <person name="Sun X."/>
            <person name="Song Z."/>
            <person name="Gunde-Cimerman N."/>
        </authorList>
    </citation>
    <scope>NUCLEOTIDE SEQUENCE</scope>
    <source>
        <strain evidence="13">EXF-9911</strain>
    </source>
</reference>
<comment type="similarity">
    <text evidence="1">Belongs to the peptidase M16 family.</text>
</comment>
<keyword evidence="7" id="KW-0175">Coiled coil</keyword>
<dbReference type="OrthoDB" id="952271at2759"/>
<dbReference type="Pfam" id="PF22456">
    <property type="entry name" value="PqqF-like_C_4"/>
    <property type="match status" value="1"/>
</dbReference>
<protein>
    <submittedName>
        <fullName evidence="13">Metalloprotease</fullName>
    </submittedName>
</protein>
<feature type="coiled-coil region" evidence="7">
    <location>
        <begin position="1461"/>
        <end position="1488"/>
    </location>
</feature>
<evidence type="ECO:0000256" key="6">
    <source>
        <dbReference type="ARBA" id="ARBA00023049"/>
    </source>
</evidence>
<dbReference type="GO" id="GO:0051603">
    <property type="term" value="P:proteolysis involved in protein catabolic process"/>
    <property type="evidence" value="ECO:0007669"/>
    <property type="project" value="TreeGrafter"/>
</dbReference>
<dbReference type="SUPFAM" id="SSF63411">
    <property type="entry name" value="LuxS/MPP-like metallohydrolase"/>
    <property type="match status" value="4"/>
</dbReference>
<feature type="domain" description="Peptidase M16 C-terminal" evidence="10">
    <location>
        <begin position="234"/>
        <end position="411"/>
    </location>
</feature>
<sequence length="1491" mass="171239">MVGSSAANMSLPQRSASTRANVLTDGMEKPLLDNRTYRVVRLANDLEALLIHDPDTDKASAAMDVNIGSFSDADDMPGMAHAVEHLLFMGTEKFPVENEYNQYLQRYGGYSNAFTASCDTNYYFELSASSTATSQQSSLSSAESLPIEKSQAPLYGALDRFAQFFIHPLFLEDTLDRELRAVDSENKKNLQADNWRLHQLNKSLSNKKHPFNKFSTGNYKVLHDDPIARGVKIRDEFINFYRANYSANRMKLAVLGREQLDELESWVTELFSDVPNQNLPKLRWDGIPAMTEAELGTQIFVKPVMDMRLLDMHFVYADEEHLWESQPAKYLSHLIGHEGPGSILAYIKAKGWANGLGAGPMNICPGTSHFSISIRLTEDGLKNYQQVVKAVFQYLAMVKEHPPQEWIVDEMAKLAEVDFRFRQKIPASRTVSALSGVMQKSFPRDKLLSAQSLIWKFDSDAIQRGIDYLRPDNFRITLVSQEYPGNWDQKEQWYGTEYKYEKMPKEFMKELEAASKATSSQRPSELHMPAKNEFVPSRLDVEVKEVEKPAVAPKLIRNDVNVRTWWKKDDQFWAPKANIKVFFRSPLVSMSALTAVTTQLYKDLIEDSLTEYSYDAELAGLEYDLQNHAQGFDVTVSGYNDKMAVLLEKVLVAMRDLEIKNDRFDIIKDRTLRGWRNFGYQQPFHQISTYSRWLVAEKGFIVDQLLEELDQVTADDVRNFFPQILNQMHIEVLAHGNLYREDALKMTDLVESIMKPKTLPASQWPLRRSIVPPQGSNFVYQRTLKDPQNVNHCIDYQLFTGLLTDRSNRAKLLLFAQMSDEGCFDTLRSKEQLGYVVQSMPLMLTAISGWRVLIQSERSPEYLEKRIDVFLNTFGDNLKNKMKDEEFESHKTALINKRLEKMKNLNQESGRFWHHVTSEAFDFELVYRDVEHIEPITKQDMIDFFNTHIDPSSKTRAKISTHLLAQAKSADAESSKSSSEQTGEPQVVKDEAASATSSERRVDEQMQQVGTAIRIEDVRSFKARMPLSEAMRPVKDLAEFEDLETTPALNHFELSISHLHIPLDKMATTANLPVEHTASTVLATKPAHKPTFPNEVLSMIASECAPADLKNMRLASKLMHQVATKPFARKKFSRRRFIFTYQSMKALVDITAHPVFGPHLTCLTFDTYRMLKPTRAQSGYNDQLVQYEMNEAMHNAFIHGEYHIRMLIAALENLQKCRNTNVVLGIYDDFHRGEVRRRGYALEASYQDFHAHRADASGTLWAVINATRRSKYPLTALKLCLSQDSATLKRLVLEQTSAIEEFLPRTSSTHRMFADIQINVWQRQGTYAKLKLLSNLKSLELTRHSIEEPLEEYTLMRFAENRYGVVWRAIEASQLQSVAIDRSDVNFEELQGILQSHSRSLKSLELHQISVEAYGPTTTLAFLRFMRYNLELNYLSIDDFSMEDRYSGEQTDLTRFEEFVCEGEREVIEGLDRLIQEYNEEYNEEYEDESE</sequence>
<dbReference type="InterPro" id="IPR007863">
    <property type="entry name" value="Peptidase_M16_C"/>
</dbReference>
<keyword evidence="3" id="KW-0479">Metal-binding</keyword>
<feature type="non-terminal residue" evidence="13">
    <location>
        <position position="1"/>
    </location>
</feature>
<feature type="domain" description="Coenzyme PQQ synthesis protein F-like C-terminal lobe" evidence="12">
    <location>
        <begin position="814"/>
        <end position="913"/>
    </location>
</feature>
<dbReference type="Pfam" id="PF16187">
    <property type="entry name" value="Peptidase_M16_M"/>
    <property type="match status" value="1"/>
</dbReference>
<evidence type="ECO:0000313" key="13">
    <source>
        <dbReference type="EMBL" id="KAG9689575.1"/>
    </source>
</evidence>
<evidence type="ECO:0000256" key="3">
    <source>
        <dbReference type="ARBA" id="ARBA00022723"/>
    </source>
</evidence>
<organism evidence="13 14">
    <name type="scientific">Aureobasidium melanogenum</name>
    <name type="common">Aureobasidium pullulans var. melanogenum</name>
    <dbReference type="NCBI Taxonomy" id="46634"/>
    <lineage>
        <taxon>Eukaryota</taxon>
        <taxon>Fungi</taxon>
        <taxon>Dikarya</taxon>
        <taxon>Ascomycota</taxon>
        <taxon>Pezizomycotina</taxon>
        <taxon>Dothideomycetes</taxon>
        <taxon>Dothideomycetidae</taxon>
        <taxon>Dothideales</taxon>
        <taxon>Saccotheciaceae</taxon>
        <taxon>Aureobasidium</taxon>
    </lineage>
</organism>
<evidence type="ECO:0000256" key="5">
    <source>
        <dbReference type="ARBA" id="ARBA00022833"/>
    </source>
</evidence>
<dbReference type="InterPro" id="IPR032632">
    <property type="entry name" value="Peptidase_M16_M"/>
</dbReference>
<keyword evidence="2" id="KW-0645">Protease</keyword>
<feature type="region of interest" description="Disordered" evidence="8">
    <location>
        <begin position="1"/>
        <end position="20"/>
    </location>
</feature>
<dbReference type="InterPro" id="IPR011249">
    <property type="entry name" value="Metalloenz_LuxS/M16"/>
</dbReference>
<feature type="compositionally biased region" description="Basic and acidic residues" evidence="8">
    <location>
        <begin position="987"/>
        <end position="1004"/>
    </location>
</feature>
<keyword evidence="5" id="KW-0862">Zinc</keyword>
<feature type="region of interest" description="Disordered" evidence="8">
    <location>
        <begin position="968"/>
        <end position="1007"/>
    </location>
</feature>
<feature type="domain" description="Peptidase M16 N-terminal" evidence="9">
    <location>
        <begin position="49"/>
        <end position="206"/>
    </location>
</feature>
<evidence type="ECO:0000313" key="14">
    <source>
        <dbReference type="Proteomes" id="UP000779574"/>
    </source>
</evidence>
<dbReference type="InterPro" id="IPR011765">
    <property type="entry name" value="Pept_M16_N"/>
</dbReference>
<dbReference type="Proteomes" id="UP000779574">
    <property type="component" value="Unassembled WGS sequence"/>
</dbReference>
<dbReference type="GO" id="GO:0005739">
    <property type="term" value="C:mitochondrion"/>
    <property type="evidence" value="ECO:0007669"/>
    <property type="project" value="TreeGrafter"/>
</dbReference>
<dbReference type="GO" id="GO:0046872">
    <property type="term" value="F:metal ion binding"/>
    <property type="evidence" value="ECO:0007669"/>
    <property type="project" value="UniProtKB-KW"/>
</dbReference>
<dbReference type="GO" id="GO:0043171">
    <property type="term" value="P:peptide catabolic process"/>
    <property type="evidence" value="ECO:0007669"/>
    <property type="project" value="TreeGrafter"/>
</dbReference>
<evidence type="ECO:0000259" key="10">
    <source>
        <dbReference type="Pfam" id="PF05193"/>
    </source>
</evidence>
<dbReference type="FunFam" id="3.30.830.10:FF:000003">
    <property type="entry name" value="Insulin-degrading enzyme"/>
    <property type="match status" value="1"/>
</dbReference>
<dbReference type="InterPro" id="IPR054734">
    <property type="entry name" value="PqqF-like_C_4"/>
</dbReference>
<name>A0A9P8EFF6_AURME</name>
<evidence type="ECO:0000256" key="8">
    <source>
        <dbReference type="SAM" id="MobiDB-lite"/>
    </source>
</evidence>
<evidence type="ECO:0000256" key="7">
    <source>
        <dbReference type="SAM" id="Coils"/>
    </source>
</evidence>
<dbReference type="GO" id="GO:0005829">
    <property type="term" value="C:cytosol"/>
    <property type="evidence" value="ECO:0007669"/>
    <property type="project" value="TreeGrafter"/>
</dbReference>
<evidence type="ECO:0000256" key="2">
    <source>
        <dbReference type="ARBA" id="ARBA00022670"/>
    </source>
</evidence>
<evidence type="ECO:0000259" key="11">
    <source>
        <dbReference type="Pfam" id="PF16187"/>
    </source>
</evidence>
<dbReference type="PANTHER" id="PTHR43690:SF18">
    <property type="entry name" value="INSULIN-DEGRADING ENZYME-RELATED"/>
    <property type="match status" value="1"/>
</dbReference>
<keyword evidence="4" id="KW-0378">Hydrolase</keyword>
<keyword evidence="6 13" id="KW-0482">Metalloprotease</keyword>
<dbReference type="PANTHER" id="PTHR43690">
    <property type="entry name" value="NARDILYSIN"/>
    <property type="match status" value="1"/>
</dbReference>
<dbReference type="InterPro" id="IPR050626">
    <property type="entry name" value="Peptidase_M16"/>
</dbReference>
<dbReference type="Pfam" id="PF00675">
    <property type="entry name" value="Peptidase_M16"/>
    <property type="match status" value="1"/>
</dbReference>
<dbReference type="EMBL" id="JAHFXF010000347">
    <property type="protein sequence ID" value="KAG9689575.1"/>
    <property type="molecule type" value="Genomic_DNA"/>
</dbReference>
<gene>
    <name evidence="13" type="ORF">KCU76_g8770</name>
</gene>
<accession>A0A9P8EFF6</accession>
<evidence type="ECO:0000256" key="4">
    <source>
        <dbReference type="ARBA" id="ARBA00022801"/>
    </source>
</evidence>
<evidence type="ECO:0000256" key="1">
    <source>
        <dbReference type="ARBA" id="ARBA00007261"/>
    </source>
</evidence>
<evidence type="ECO:0000259" key="12">
    <source>
        <dbReference type="Pfam" id="PF22456"/>
    </source>
</evidence>
<dbReference type="FunFam" id="3.30.830.10:FF:000005">
    <property type="entry name" value="nardilysin isoform X1"/>
    <property type="match status" value="1"/>
</dbReference>
<dbReference type="FunFam" id="3.30.830.10:FF:000004">
    <property type="entry name" value="Putative insulin-degrading enzyme"/>
    <property type="match status" value="1"/>
</dbReference>
<dbReference type="Gene3D" id="3.30.830.10">
    <property type="entry name" value="Metalloenzyme, LuxS/M16 peptidase-like"/>
    <property type="match status" value="4"/>
</dbReference>
<comment type="caution">
    <text evidence="13">The sequence shown here is derived from an EMBL/GenBank/DDBJ whole genome shotgun (WGS) entry which is preliminary data.</text>
</comment>
<dbReference type="Pfam" id="PF05193">
    <property type="entry name" value="Peptidase_M16_C"/>
    <property type="match status" value="1"/>
</dbReference>
<proteinExistence type="inferred from homology"/>
<reference evidence="13" key="1">
    <citation type="journal article" date="2021" name="J Fungi (Basel)">
        <title>Virulence traits and population genomics of the black yeast Aureobasidium melanogenum.</title>
        <authorList>
            <person name="Cernosa A."/>
            <person name="Sun X."/>
            <person name="Gostincar C."/>
            <person name="Fang C."/>
            <person name="Gunde-Cimerman N."/>
            <person name="Song Z."/>
        </authorList>
    </citation>
    <scope>NUCLEOTIDE SEQUENCE</scope>
    <source>
        <strain evidence="13">EXF-9911</strain>
    </source>
</reference>
<feature type="domain" description="Peptidase M16 middle/third" evidence="11">
    <location>
        <begin position="419"/>
        <end position="708"/>
    </location>
</feature>
<evidence type="ECO:0000259" key="9">
    <source>
        <dbReference type="Pfam" id="PF00675"/>
    </source>
</evidence>